<proteinExistence type="predicted"/>
<dbReference type="Proteomes" id="UP000254821">
    <property type="component" value="Unassembled WGS sequence"/>
</dbReference>
<dbReference type="EMBL" id="UGHP01000002">
    <property type="protein sequence ID" value="STS21052.1"/>
    <property type="molecule type" value="Genomic_DNA"/>
</dbReference>
<evidence type="ECO:0000313" key="3">
    <source>
        <dbReference type="Proteomes" id="UP000254821"/>
    </source>
</evidence>
<gene>
    <name evidence="2" type="ORF">NCTC8105_05201</name>
</gene>
<feature type="domain" description="DUF4158" evidence="1">
    <location>
        <begin position="5"/>
        <end position="173"/>
    </location>
</feature>
<accession>A0A377TFI4</accession>
<organism evidence="2 3">
    <name type="scientific">Hafnia alvei</name>
    <dbReference type="NCBI Taxonomy" id="569"/>
    <lineage>
        <taxon>Bacteria</taxon>
        <taxon>Pseudomonadati</taxon>
        <taxon>Pseudomonadota</taxon>
        <taxon>Gammaproteobacteria</taxon>
        <taxon>Enterobacterales</taxon>
        <taxon>Hafniaceae</taxon>
        <taxon>Hafnia</taxon>
    </lineage>
</organism>
<sequence>MSDDFLTREQTENYGRYVAEPNEVQLARYFHLDERDLAFINQRRGKHNRLGIALQLTTARFLGTFLPDPLQIPSFIRFYIAAQLNISRPEILSRYAERENTRWEHQGLIKLYYDYHDFGDFPWTFRLKRLLYTRAWLSNERPGLLFDFATAWLLQNKILLPAASTLTRLIGEVRERASRRLWRRLALLPDSWQKAQLDGLLEIPEGQRISVLEEIRKGPVTISGPSFTDALERYTRLRSMEFSRLNFSGLPAIQLRNLARYAGMASVKYISRMPEERRLAVLTAFVKAQEISALDEAVDVLDMLILDITRSAKSIGQKKRLRTLKDLDRAALLLARACSLLLDENTDEAALRQAIFRRIPKDKLAESVGKVNELARPQDTHFQDEMVEQYGRVKRFLSAMLRDLHFQAAPAGEHTLSAIHYLAELSGSKKRILDDAPEQIISGPWKRLVYDRDGRILRAGYSLCLLERLQDSLRRRDLWLENSDRWGGPASKIASGS</sequence>
<protein>
    <submittedName>
        <fullName evidence="2">Transposase and inactivated derivatives, TnpA family</fullName>
    </submittedName>
</protein>
<dbReference type="InterPro" id="IPR025296">
    <property type="entry name" value="DUF4158"/>
</dbReference>
<evidence type="ECO:0000313" key="2">
    <source>
        <dbReference type="EMBL" id="STS21052.1"/>
    </source>
</evidence>
<reference evidence="2 3" key="1">
    <citation type="submission" date="2018-06" db="EMBL/GenBank/DDBJ databases">
        <authorList>
            <consortium name="Pathogen Informatics"/>
            <person name="Doyle S."/>
        </authorList>
    </citation>
    <scope>NUCLEOTIDE SEQUENCE [LARGE SCALE GENOMIC DNA]</scope>
    <source>
        <strain evidence="2 3">NCTC8105</strain>
    </source>
</reference>
<dbReference type="AlphaFoldDB" id="A0A377TFI4"/>
<dbReference type="Pfam" id="PF13700">
    <property type="entry name" value="DUF4158"/>
    <property type="match status" value="1"/>
</dbReference>
<name>A0A377TFI4_HAFAL</name>
<evidence type="ECO:0000259" key="1">
    <source>
        <dbReference type="Pfam" id="PF13700"/>
    </source>
</evidence>